<dbReference type="PANTHER" id="PTHR42093">
    <property type="match status" value="1"/>
</dbReference>
<dbReference type="InterPro" id="IPR056539">
    <property type="entry name" value="NuiA-like"/>
</dbReference>
<evidence type="ECO:0000313" key="1">
    <source>
        <dbReference type="EMBL" id="RAR09456.1"/>
    </source>
</evidence>
<keyword evidence="2" id="KW-1185">Reference proteome</keyword>
<comment type="caution">
    <text evidence="1">The sequence shown here is derived from an EMBL/GenBank/DDBJ whole genome shotgun (WGS) entry which is preliminary data.</text>
</comment>
<dbReference type="OrthoDB" id="5366485at2759"/>
<evidence type="ECO:0000313" key="2">
    <source>
        <dbReference type="Proteomes" id="UP000249619"/>
    </source>
</evidence>
<dbReference type="Proteomes" id="UP000249619">
    <property type="component" value="Unassembled WGS sequence"/>
</dbReference>
<organism evidence="1 2">
    <name type="scientific">Stemphylium lycopersici</name>
    <name type="common">Tomato gray leaf spot disease fungus</name>
    <name type="synonym">Thyrospora lycopersici</name>
    <dbReference type="NCBI Taxonomy" id="183478"/>
    <lineage>
        <taxon>Eukaryota</taxon>
        <taxon>Fungi</taxon>
        <taxon>Dikarya</taxon>
        <taxon>Ascomycota</taxon>
        <taxon>Pezizomycotina</taxon>
        <taxon>Dothideomycetes</taxon>
        <taxon>Pleosporomycetidae</taxon>
        <taxon>Pleosporales</taxon>
        <taxon>Pleosporineae</taxon>
        <taxon>Pleosporaceae</taxon>
        <taxon>Stemphylium</taxon>
    </lineage>
</organism>
<gene>
    <name evidence="1" type="ORF">DDE83_005449</name>
</gene>
<dbReference type="Pfam" id="PF23151">
    <property type="entry name" value="NuiA_2"/>
    <property type="match status" value="1"/>
</dbReference>
<dbReference type="PANTHER" id="PTHR42093:SF1">
    <property type="match status" value="1"/>
</dbReference>
<name>A0A364N1G4_STELY</name>
<reference evidence="2" key="1">
    <citation type="submission" date="2018-05" db="EMBL/GenBank/DDBJ databases">
        <title>Draft genome sequence of Stemphylium lycopersici strain CIDEFI 213.</title>
        <authorList>
            <person name="Medina R."/>
            <person name="Franco M.E.E."/>
            <person name="Lucentini C.G."/>
            <person name="Saparrat M.C.N."/>
            <person name="Balatti P.A."/>
        </authorList>
    </citation>
    <scope>NUCLEOTIDE SEQUENCE [LARGE SCALE GENOMIC DNA]</scope>
    <source>
        <strain evidence="2">CIDEFI 213</strain>
    </source>
</reference>
<sequence length="233" mass="25674">MGRRQQCLLFISRPFNSTGSRLSSKLFYPPVQVVSNRRLSSFQANFFDHSQPTRRAQQPASKTSHIAVPKAPSFHRLCKSPARTMSSDADYAAFLDKANQDTGSAQAQDASQKKSHGTQSVNTAVPRVLKQVEEYYVSDSDEPFEPVALEFEGNSVSADDLKKLIGSDKVEEVEGTSFEGQYKKVMDAVKQAGNGTVKVFRVELKGTRAEYYVVAVDDKEGRIVGLKALAVES</sequence>
<dbReference type="EMBL" id="QGDH01000074">
    <property type="protein sequence ID" value="RAR09456.1"/>
    <property type="molecule type" value="Genomic_DNA"/>
</dbReference>
<accession>A0A364N1G4</accession>
<protein>
    <submittedName>
        <fullName evidence="1">Uncharacterized protein</fullName>
    </submittedName>
</protein>
<proteinExistence type="predicted"/>
<dbReference type="AlphaFoldDB" id="A0A364N1G4"/>